<dbReference type="HOGENOM" id="CLU_1575871_0_0_3"/>
<dbReference type="AlphaFoldDB" id="B8HQ20"/>
<reference evidence="2" key="1">
    <citation type="submission" date="2009-01" db="EMBL/GenBank/DDBJ databases">
        <title>Complete sequence of chromosome Cyanothece sp. PCC 7425.</title>
        <authorList>
            <consortium name="US DOE Joint Genome Institute"/>
            <person name="Lucas S."/>
            <person name="Copeland A."/>
            <person name="Lapidus A."/>
            <person name="Glavina del Rio T."/>
            <person name="Dalin E."/>
            <person name="Tice H."/>
            <person name="Bruce D."/>
            <person name="Goodwin L."/>
            <person name="Pitluck S."/>
            <person name="Sims D."/>
            <person name="Meineke L."/>
            <person name="Brettin T."/>
            <person name="Detter J.C."/>
            <person name="Han C."/>
            <person name="Larimer F."/>
            <person name="Land M."/>
            <person name="Hauser L."/>
            <person name="Kyrpides N."/>
            <person name="Ovchinnikova G."/>
            <person name="Liberton M."/>
            <person name="Stoeckel J."/>
            <person name="Banerjee A."/>
            <person name="Singh A."/>
            <person name="Page L."/>
            <person name="Sato H."/>
            <person name="Zhao L."/>
            <person name="Sherman L."/>
            <person name="Pakrasi H."/>
            <person name="Richardson P."/>
        </authorList>
    </citation>
    <scope>NUCLEOTIDE SEQUENCE</scope>
    <source>
        <strain evidence="2">PCC 7425</strain>
    </source>
</reference>
<dbReference type="eggNOG" id="ENOG5032SNK">
    <property type="taxonomic scope" value="Bacteria"/>
</dbReference>
<accession>B8HQ20</accession>
<evidence type="ECO:0000313" key="2">
    <source>
        <dbReference type="EMBL" id="ACL47417.1"/>
    </source>
</evidence>
<name>B8HQ20_CYAP4</name>
<dbReference type="KEGG" id="cyn:Cyan7425_5124"/>
<keyword evidence="1" id="KW-1133">Transmembrane helix</keyword>
<gene>
    <name evidence="2" type="ordered locus">Cyan7425_5124</name>
</gene>
<dbReference type="STRING" id="395961.Cyan7425_5124"/>
<evidence type="ECO:0000256" key="1">
    <source>
        <dbReference type="SAM" id="Phobius"/>
    </source>
</evidence>
<dbReference type="EMBL" id="CP001344">
    <property type="protein sequence ID" value="ACL47417.1"/>
    <property type="molecule type" value="Genomic_DNA"/>
</dbReference>
<protein>
    <submittedName>
        <fullName evidence="2">Uncharacterized protein</fullName>
    </submittedName>
</protein>
<sequence length="169" mass="18562">MAGRFKFIPGLLILLAGISSALVFLQLLLHRPMEEPPLDTVPVVESEPLPTPSLAVKPAPVSSIPGGLRVGNRTTYPIRLVLLSHDQQQAVTAKGYEEPVHWDFAPMEGSTEGLIMSLPEGNLQLQPGDVLVGFALDGSKRYWGPFVVGQTQLPQRQGQTQEWQLDFRE</sequence>
<keyword evidence="1" id="KW-0812">Transmembrane</keyword>
<keyword evidence="1" id="KW-0472">Membrane</keyword>
<organism evidence="2">
    <name type="scientific">Cyanothece sp. (strain PCC 7425 / ATCC 29141)</name>
    <dbReference type="NCBI Taxonomy" id="395961"/>
    <lineage>
        <taxon>Bacteria</taxon>
        <taxon>Bacillati</taxon>
        <taxon>Cyanobacteriota</taxon>
        <taxon>Cyanophyceae</taxon>
        <taxon>Gomontiellales</taxon>
        <taxon>Cyanothecaceae</taxon>
        <taxon>Cyanothece</taxon>
    </lineage>
</organism>
<proteinExistence type="predicted"/>
<dbReference type="OrthoDB" id="511601at2"/>
<feature type="transmembrane region" description="Helical" evidence="1">
    <location>
        <begin position="7"/>
        <end position="29"/>
    </location>
</feature>